<reference evidence="2" key="1">
    <citation type="submission" date="2022-07" db="EMBL/GenBank/DDBJ databases">
        <title>Taxonomy of Novel Oxalotrophic and Methylotrophic Bacteria.</title>
        <authorList>
            <person name="Sahin N."/>
            <person name="Tani A."/>
        </authorList>
    </citation>
    <scope>NUCLEOTIDE SEQUENCE</scope>
    <source>
        <strain evidence="2">Y10</strain>
    </source>
</reference>
<evidence type="ECO:0000313" key="3">
    <source>
        <dbReference type="Proteomes" id="UP001143543"/>
    </source>
</evidence>
<protein>
    <recommendedName>
        <fullName evidence="4">PH domain-containing protein</fullName>
    </recommendedName>
</protein>
<feature type="transmembrane region" description="Helical" evidence="1">
    <location>
        <begin position="38"/>
        <end position="55"/>
    </location>
</feature>
<dbReference type="Proteomes" id="UP001143543">
    <property type="component" value="Unassembled WGS sequence"/>
</dbReference>
<evidence type="ECO:0000256" key="1">
    <source>
        <dbReference type="SAM" id="Phobius"/>
    </source>
</evidence>
<proteinExistence type="predicted"/>
<keyword evidence="1" id="KW-0472">Membrane</keyword>
<dbReference type="RefSeq" id="WP_281763656.1">
    <property type="nucleotide sequence ID" value="NZ_BRVO01000001.1"/>
</dbReference>
<accession>A0ABQ5MGF9</accession>
<sequence>MKIRFKKKHLKTYMIFGILWLSLGIIALFFSSGTILKYGYLVMGVLYIALCLFHYKKQYLSIENGTITKHDLISQKMNLNEIKHMKKFAGDYILKSDTAELTINTEVIEEDSLKDLRALLDNLAIEEV</sequence>
<organism evidence="2 3">
    <name type="scientific">Neptunitalea lumnitzerae</name>
    <dbReference type="NCBI Taxonomy" id="2965509"/>
    <lineage>
        <taxon>Bacteria</taxon>
        <taxon>Pseudomonadati</taxon>
        <taxon>Bacteroidota</taxon>
        <taxon>Flavobacteriia</taxon>
        <taxon>Flavobacteriales</taxon>
        <taxon>Flavobacteriaceae</taxon>
        <taxon>Neptunitalea</taxon>
    </lineage>
</organism>
<gene>
    <name evidence="2" type="ORF">Y10_03650</name>
</gene>
<name>A0ABQ5MGF9_9FLAO</name>
<keyword evidence="3" id="KW-1185">Reference proteome</keyword>
<evidence type="ECO:0008006" key="4">
    <source>
        <dbReference type="Google" id="ProtNLM"/>
    </source>
</evidence>
<keyword evidence="1" id="KW-1133">Transmembrane helix</keyword>
<keyword evidence="1" id="KW-0812">Transmembrane</keyword>
<feature type="transmembrane region" description="Helical" evidence="1">
    <location>
        <begin position="12"/>
        <end position="32"/>
    </location>
</feature>
<evidence type="ECO:0000313" key="2">
    <source>
        <dbReference type="EMBL" id="GLB47997.1"/>
    </source>
</evidence>
<dbReference type="EMBL" id="BRVO01000001">
    <property type="protein sequence ID" value="GLB47997.1"/>
    <property type="molecule type" value="Genomic_DNA"/>
</dbReference>
<comment type="caution">
    <text evidence="2">The sequence shown here is derived from an EMBL/GenBank/DDBJ whole genome shotgun (WGS) entry which is preliminary data.</text>
</comment>